<accession>A0A7I7SC95</accession>
<reference evidence="1 2" key="1">
    <citation type="submission" date="2017-04" db="EMBL/GenBank/DDBJ databases">
        <title>The new phylogeny of genus Mycobacterium.</title>
        <authorList>
            <person name="Tortoli E."/>
            <person name="Trovato A."/>
            <person name="Cirillo D.M."/>
        </authorList>
    </citation>
    <scope>NUCLEOTIDE SEQUENCE [LARGE SCALE GENOMIC DNA]</scope>
    <source>
        <strain evidence="1 2">KCTC 19819</strain>
    </source>
</reference>
<gene>
    <name evidence="1" type="ORF">B8W67_03120</name>
</gene>
<protein>
    <submittedName>
        <fullName evidence="1">Uncharacterized protein</fullName>
    </submittedName>
</protein>
<dbReference type="RefSeq" id="WP_069392604.1">
    <property type="nucleotide sequence ID" value="NZ_AP022594.1"/>
</dbReference>
<dbReference type="Proteomes" id="UP000193577">
    <property type="component" value="Unassembled WGS sequence"/>
</dbReference>
<proteinExistence type="predicted"/>
<organism evidence="1 2">
    <name type="scientific">Mycolicibacillus koreensis</name>
    <dbReference type="NCBI Taxonomy" id="1069220"/>
    <lineage>
        <taxon>Bacteria</taxon>
        <taxon>Bacillati</taxon>
        <taxon>Actinomycetota</taxon>
        <taxon>Actinomycetes</taxon>
        <taxon>Mycobacteriales</taxon>
        <taxon>Mycobacteriaceae</taxon>
        <taxon>Mycolicibacillus</taxon>
    </lineage>
</organism>
<dbReference type="OrthoDB" id="9787207at2"/>
<evidence type="ECO:0000313" key="2">
    <source>
        <dbReference type="Proteomes" id="UP000193577"/>
    </source>
</evidence>
<dbReference type="AlphaFoldDB" id="A0A7I7SC95"/>
<keyword evidence="2" id="KW-1185">Reference proteome</keyword>
<comment type="caution">
    <text evidence="1">The sequence shown here is derived from an EMBL/GenBank/DDBJ whole genome shotgun (WGS) entry which is preliminary data.</text>
</comment>
<dbReference type="PANTHER" id="PTHR30528:SF0">
    <property type="entry name" value="CYTOPLASMIC PROTEIN"/>
    <property type="match status" value="1"/>
</dbReference>
<name>A0A7I7SC95_9MYCO</name>
<sequence length="408" mass="44341">MSTLTRAQARRIAVRAQGFDRPAPRAPVTRAHLRRLLARIQLLQLDSVSVAVRAHYAPVFSRLGPYDRALLDRAAWGPGPRMLVEYWAHEAALIAVEDWPLLRWRMRRFPHGRWGRHVVRANPDLAEAVLAAVTELGPATAGQIEAHVADVAGGGRAGARAGGSWGNRSATKWVAEALFSAGRLTTATRVGFARHYDLVENVLPADVVACDVDEPTAIRELVARAAGALGVATAADLRDYFRLSAAQTKPAIAALVAGGALEPVTVEGWPDTAYLTGGQRVPRRDVGTALLCPFDPLIFCRPRVARLFDFHYRLEIYTPAPRRRYGYYVWPFLLDGELVGRVDLKADRARGVLQVIGAFGEPGRDRSRVAAALAGELGAMASWLGLDDVAVGSRGDLVGALRTALRRH</sequence>
<dbReference type="Pfam" id="PF06224">
    <property type="entry name" value="AlkZ-like"/>
    <property type="match status" value="1"/>
</dbReference>
<dbReference type="PANTHER" id="PTHR30528">
    <property type="entry name" value="CYTOPLASMIC PROTEIN"/>
    <property type="match status" value="1"/>
</dbReference>
<dbReference type="InterPro" id="IPR009351">
    <property type="entry name" value="AlkZ-like"/>
</dbReference>
<evidence type="ECO:0000313" key="1">
    <source>
        <dbReference type="EMBL" id="OSC35398.1"/>
    </source>
</evidence>
<dbReference type="EMBL" id="NCXO01000004">
    <property type="protein sequence ID" value="OSC35398.1"/>
    <property type="molecule type" value="Genomic_DNA"/>
</dbReference>